<reference evidence="1 2" key="1">
    <citation type="submission" date="2024-01" db="EMBL/GenBank/DDBJ databases">
        <title>Genome assemblies of Stephania.</title>
        <authorList>
            <person name="Yang L."/>
        </authorList>
    </citation>
    <scope>NUCLEOTIDE SEQUENCE [LARGE SCALE GENOMIC DNA]</scope>
    <source>
        <strain evidence="1">JXDWG</strain>
        <tissue evidence="1">Leaf</tissue>
    </source>
</reference>
<evidence type="ECO:0000313" key="1">
    <source>
        <dbReference type="EMBL" id="KAK9140458.1"/>
    </source>
</evidence>
<dbReference type="AlphaFoldDB" id="A0AAP0JUG4"/>
<organism evidence="1 2">
    <name type="scientific">Stephania cephalantha</name>
    <dbReference type="NCBI Taxonomy" id="152367"/>
    <lineage>
        <taxon>Eukaryota</taxon>
        <taxon>Viridiplantae</taxon>
        <taxon>Streptophyta</taxon>
        <taxon>Embryophyta</taxon>
        <taxon>Tracheophyta</taxon>
        <taxon>Spermatophyta</taxon>
        <taxon>Magnoliopsida</taxon>
        <taxon>Ranunculales</taxon>
        <taxon>Menispermaceae</taxon>
        <taxon>Menispermoideae</taxon>
        <taxon>Cissampelideae</taxon>
        <taxon>Stephania</taxon>
    </lineage>
</organism>
<proteinExistence type="predicted"/>
<sequence length="66" mass="7838">MYMAFLTRALVDLKLLQIRKKEHHKQAIYTLPMAMTQSKVIYSSIYLKFSISYFIVELCSLKFKSK</sequence>
<keyword evidence="2" id="KW-1185">Reference proteome</keyword>
<dbReference type="Proteomes" id="UP001419268">
    <property type="component" value="Unassembled WGS sequence"/>
</dbReference>
<accession>A0AAP0JUG4</accession>
<gene>
    <name evidence="1" type="ORF">Scep_010139</name>
</gene>
<comment type="caution">
    <text evidence="1">The sequence shown here is derived from an EMBL/GenBank/DDBJ whole genome shotgun (WGS) entry which is preliminary data.</text>
</comment>
<dbReference type="EMBL" id="JBBNAG010000004">
    <property type="protein sequence ID" value="KAK9140458.1"/>
    <property type="molecule type" value="Genomic_DNA"/>
</dbReference>
<name>A0AAP0JUG4_9MAGN</name>
<protein>
    <submittedName>
        <fullName evidence="1">Uncharacterized protein</fullName>
    </submittedName>
</protein>
<evidence type="ECO:0000313" key="2">
    <source>
        <dbReference type="Proteomes" id="UP001419268"/>
    </source>
</evidence>